<sequence length="521" mass="58581">MKPIRLSIQFLVLSLLAFAMVGTFVGSVISSVVVSKNNLEKNYLIENQYYAQKLANTTDSLFRNMFKTLTMESQDKEYLTTDSKAIYKELEHLLQSTTFFNSIWFVNQTGHIVATAPHMNLEGTKANRIGAKQALKQKVPLISEPYISVTGKMILLVSVPVFDGNGSYLGFLAGTIHLHEDNSLRKVLGQHPKHENDSYVYVVDSEGNIIYHPDTNRINDNAKENKVVQQVMKGNNGNRKVINTKGIPMLAGYASSTSTSKWGIIAQTPKQSVMEPTIEMAKQVSLIAIPFMIFVYILSLILLKKIVNPIRNLAIYAKQITQDPSVPTPRIPDWYFELNELKRAILVAVDFYQKKLTYVESESKLDPLTGCYNRRSLEKTINDLEMYSIILFDIDYFKTVNDQYGHQMGDEVLKYLSKLVKKETRESDLCFRIGGEEFLIVLPGTDIGIAQIIAERIRKRTETTISPIGKAITVSMGIGSSPKTANHFSDLLNVTDQALYKAKQGGKNRIIIANSLNNNND</sequence>
<keyword evidence="8" id="KW-0548">Nucleotidyltransferase</keyword>
<keyword evidence="5 6" id="KW-0472">Membrane</keyword>
<keyword evidence="2" id="KW-1003">Cell membrane</keyword>
<evidence type="ECO:0000256" key="6">
    <source>
        <dbReference type="SAM" id="Phobius"/>
    </source>
</evidence>
<reference evidence="9" key="1">
    <citation type="journal article" date="2019" name="Int. J. Syst. Evol. Microbiol.">
        <title>The Global Catalogue of Microorganisms (GCM) 10K type strain sequencing project: providing services to taxonomists for standard genome sequencing and annotation.</title>
        <authorList>
            <consortium name="The Broad Institute Genomics Platform"/>
            <consortium name="The Broad Institute Genome Sequencing Center for Infectious Disease"/>
            <person name="Wu L."/>
            <person name="Ma J."/>
        </authorList>
    </citation>
    <scope>NUCLEOTIDE SEQUENCE [LARGE SCALE GENOMIC DNA]</scope>
    <source>
        <strain evidence="9">CCUG 61889</strain>
    </source>
</reference>
<keyword evidence="8" id="KW-0808">Transferase</keyword>
<dbReference type="Gene3D" id="3.30.70.270">
    <property type="match status" value="1"/>
</dbReference>
<dbReference type="InterPro" id="IPR029787">
    <property type="entry name" value="Nucleotide_cyclase"/>
</dbReference>
<dbReference type="Pfam" id="PF02743">
    <property type="entry name" value="dCache_1"/>
    <property type="match status" value="1"/>
</dbReference>
<keyword evidence="4 6" id="KW-1133">Transmembrane helix</keyword>
<evidence type="ECO:0000259" key="7">
    <source>
        <dbReference type="PROSITE" id="PS50887"/>
    </source>
</evidence>
<accession>A0ABV8AVV3</accession>
<dbReference type="SUPFAM" id="SSF55073">
    <property type="entry name" value="Nucleotide cyclase"/>
    <property type="match status" value="1"/>
</dbReference>
<keyword evidence="9" id="KW-1185">Reference proteome</keyword>
<evidence type="ECO:0000313" key="9">
    <source>
        <dbReference type="Proteomes" id="UP001595752"/>
    </source>
</evidence>
<evidence type="ECO:0000313" key="8">
    <source>
        <dbReference type="EMBL" id="MFC3882116.1"/>
    </source>
</evidence>
<dbReference type="GO" id="GO:0052621">
    <property type="term" value="F:diguanylate cyclase activity"/>
    <property type="evidence" value="ECO:0007669"/>
    <property type="project" value="UniProtKB-EC"/>
</dbReference>
<evidence type="ECO:0000256" key="4">
    <source>
        <dbReference type="ARBA" id="ARBA00022989"/>
    </source>
</evidence>
<dbReference type="InterPro" id="IPR043128">
    <property type="entry name" value="Rev_trsase/Diguanyl_cyclase"/>
</dbReference>
<proteinExistence type="predicted"/>
<dbReference type="InterPro" id="IPR000160">
    <property type="entry name" value="GGDEF_dom"/>
</dbReference>
<evidence type="ECO:0000256" key="3">
    <source>
        <dbReference type="ARBA" id="ARBA00022692"/>
    </source>
</evidence>
<dbReference type="InterPro" id="IPR029151">
    <property type="entry name" value="Sensor-like_sf"/>
</dbReference>
<protein>
    <submittedName>
        <fullName evidence="8">Sensor domain-containing diguanylate cyclase</fullName>
        <ecNumber evidence="8">2.7.7.65</ecNumber>
    </submittedName>
</protein>
<gene>
    <name evidence="8" type="ORF">ACFOU2_00700</name>
</gene>
<dbReference type="SMART" id="SM00267">
    <property type="entry name" value="GGDEF"/>
    <property type="match status" value="1"/>
</dbReference>
<dbReference type="EC" id="2.7.7.65" evidence="8"/>
<dbReference type="RefSeq" id="WP_377911296.1">
    <property type="nucleotide sequence ID" value="NZ_JBHRZT010000007.1"/>
</dbReference>
<feature type="domain" description="GGDEF" evidence="7">
    <location>
        <begin position="385"/>
        <end position="515"/>
    </location>
</feature>
<dbReference type="PANTHER" id="PTHR45138:SF9">
    <property type="entry name" value="DIGUANYLATE CYCLASE DGCM-RELATED"/>
    <property type="match status" value="1"/>
</dbReference>
<dbReference type="CDD" id="cd18773">
    <property type="entry name" value="PDC1_HK_sensor"/>
    <property type="match status" value="1"/>
</dbReference>
<dbReference type="Proteomes" id="UP001595752">
    <property type="component" value="Unassembled WGS sequence"/>
</dbReference>
<dbReference type="EMBL" id="JBHRZT010000007">
    <property type="protein sequence ID" value="MFC3882116.1"/>
    <property type="molecule type" value="Genomic_DNA"/>
</dbReference>
<evidence type="ECO:0000256" key="1">
    <source>
        <dbReference type="ARBA" id="ARBA00004651"/>
    </source>
</evidence>
<comment type="subcellular location">
    <subcellularLocation>
        <location evidence="1">Cell membrane</location>
        <topology evidence="1">Multi-pass membrane protein</topology>
    </subcellularLocation>
</comment>
<dbReference type="PANTHER" id="PTHR45138">
    <property type="entry name" value="REGULATORY COMPONENTS OF SENSORY TRANSDUCTION SYSTEM"/>
    <property type="match status" value="1"/>
</dbReference>
<dbReference type="PROSITE" id="PS50887">
    <property type="entry name" value="GGDEF"/>
    <property type="match status" value="1"/>
</dbReference>
<dbReference type="InterPro" id="IPR033479">
    <property type="entry name" value="dCache_1"/>
</dbReference>
<dbReference type="SUPFAM" id="SSF103190">
    <property type="entry name" value="Sensory domain-like"/>
    <property type="match status" value="2"/>
</dbReference>
<keyword evidence="3 6" id="KW-0812">Transmembrane</keyword>
<dbReference type="InterPro" id="IPR050469">
    <property type="entry name" value="Diguanylate_Cyclase"/>
</dbReference>
<feature type="transmembrane region" description="Helical" evidence="6">
    <location>
        <begin position="284"/>
        <end position="303"/>
    </location>
</feature>
<dbReference type="Gene3D" id="3.30.450.20">
    <property type="entry name" value="PAS domain"/>
    <property type="match status" value="1"/>
</dbReference>
<dbReference type="CDD" id="cd12912">
    <property type="entry name" value="PDC2_MCP_like"/>
    <property type="match status" value="1"/>
</dbReference>
<evidence type="ECO:0000256" key="5">
    <source>
        <dbReference type="ARBA" id="ARBA00023136"/>
    </source>
</evidence>
<name>A0ABV8AVV3_9BACI</name>
<dbReference type="NCBIfam" id="TIGR00254">
    <property type="entry name" value="GGDEF"/>
    <property type="match status" value="1"/>
</dbReference>
<organism evidence="8 9">
    <name type="scientific">Bacillus songklensis</name>
    <dbReference type="NCBI Taxonomy" id="1069116"/>
    <lineage>
        <taxon>Bacteria</taxon>
        <taxon>Bacillati</taxon>
        <taxon>Bacillota</taxon>
        <taxon>Bacilli</taxon>
        <taxon>Bacillales</taxon>
        <taxon>Bacillaceae</taxon>
        <taxon>Bacillus</taxon>
    </lineage>
</organism>
<evidence type="ECO:0000256" key="2">
    <source>
        <dbReference type="ARBA" id="ARBA00022475"/>
    </source>
</evidence>
<comment type="caution">
    <text evidence="8">The sequence shown here is derived from an EMBL/GenBank/DDBJ whole genome shotgun (WGS) entry which is preliminary data.</text>
</comment>
<dbReference type="CDD" id="cd01949">
    <property type="entry name" value="GGDEF"/>
    <property type="match status" value="1"/>
</dbReference>
<dbReference type="Pfam" id="PF00990">
    <property type="entry name" value="GGDEF"/>
    <property type="match status" value="1"/>
</dbReference>